<dbReference type="CDD" id="cd00462">
    <property type="entry name" value="PTH"/>
    <property type="match status" value="1"/>
</dbReference>
<comment type="function">
    <text evidence="7">Catalyzes the release of premature peptidyl moieties from peptidyl-tRNA molecules trapped in stalled 50S ribosomal subunits, and thus maintains levels of free tRNAs and 50S ribosomes.</text>
</comment>
<dbReference type="Pfam" id="PF01195">
    <property type="entry name" value="Pept_tRNA_hydro"/>
    <property type="match status" value="1"/>
</dbReference>
<dbReference type="Gene3D" id="3.40.50.1470">
    <property type="entry name" value="Peptidyl-tRNA hydrolase"/>
    <property type="match status" value="1"/>
</dbReference>
<dbReference type="RefSeq" id="WP_088870878.1">
    <property type="nucleotide sequence ID" value="NZ_CP022110.1"/>
</dbReference>
<keyword evidence="4 7" id="KW-0694">RNA-binding</keyword>
<dbReference type="EMBL" id="CP022110">
    <property type="protein sequence ID" value="ASG19940.1"/>
    <property type="molecule type" value="Genomic_DNA"/>
</dbReference>
<dbReference type="KEGG" id="nao:Y958_03170"/>
<proteinExistence type="inferred from homology"/>
<comment type="function">
    <text evidence="7">Hydrolyzes ribosome-free peptidyl-tRNAs (with 1 or more amino acids incorporated), which drop off the ribosome during protein synthesis, or as a result of ribosome stalling.</text>
</comment>
<evidence type="ECO:0000256" key="8">
    <source>
        <dbReference type="SAM" id="MobiDB-lite"/>
    </source>
</evidence>
<evidence type="ECO:0000256" key="7">
    <source>
        <dbReference type="HAMAP-Rule" id="MF_00083"/>
    </source>
</evidence>
<dbReference type="HAMAP" id="MF_00083">
    <property type="entry name" value="Pept_tRNA_hydro_bact"/>
    <property type="match status" value="1"/>
</dbReference>
<evidence type="ECO:0000256" key="5">
    <source>
        <dbReference type="ARBA" id="ARBA00038063"/>
    </source>
</evidence>
<dbReference type="Proteomes" id="UP000197153">
    <property type="component" value="Chromosome 1"/>
</dbReference>
<evidence type="ECO:0000313" key="9">
    <source>
        <dbReference type="EMBL" id="ASG19940.1"/>
    </source>
</evidence>
<dbReference type="PANTHER" id="PTHR17224">
    <property type="entry name" value="PEPTIDYL-TRNA HYDROLASE"/>
    <property type="match status" value="1"/>
</dbReference>
<comment type="subcellular location">
    <subcellularLocation>
        <location evidence="7">Cytoplasm</location>
    </subcellularLocation>
</comment>
<dbReference type="GO" id="GO:0005737">
    <property type="term" value="C:cytoplasm"/>
    <property type="evidence" value="ECO:0007669"/>
    <property type="project" value="UniProtKB-SubCell"/>
</dbReference>
<protein>
    <recommendedName>
        <fullName evidence="6 7">Peptidyl-tRNA hydrolase</fullName>
        <shortName evidence="7">Pth</shortName>
        <ecNumber evidence="1 7">3.1.1.29</ecNumber>
    </recommendedName>
</protein>
<feature type="binding site" evidence="7">
    <location>
        <position position="14"/>
    </location>
    <ligand>
        <name>tRNA</name>
        <dbReference type="ChEBI" id="CHEBI:17843"/>
    </ligand>
</feature>
<accession>A0A248JN77</accession>
<dbReference type="FunFam" id="3.40.50.1470:FF:000001">
    <property type="entry name" value="Peptidyl-tRNA hydrolase"/>
    <property type="match status" value="1"/>
</dbReference>
<dbReference type="AlphaFoldDB" id="A0A248JN77"/>
<evidence type="ECO:0000313" key="10">
    <source>
        <dbReference type="Proteomes" id="UP000197153"/>
    </source>
</evidence>
<keyword evidence="7" id="KW-0963">Cytoplasm</keyword>
<comment type="subunit">
    <text evidence="7">Monomer.</text>
</comment>
<evidence type="ECO:0000256" key="1">
    <source>
        <dbReference type="ARBA" id="ARBA00013260"/>
    </source>
</evidence>
<keyword evidence="2 7" id="KW-0820">tRNA-binding</keyword>
<keyword evidence="3 7" id="KW-0378">Hydrolase</keyword>
<dbReference type="InterPro" id="IPR018171">
    <property type="entry name" value="Pept_tRNA_hydro_CS"/>
</dbReference>
<dbReference type="NCBIfam" id="TIGR00447">
    <property type="entry name" value="pth"/>
    <property type="match status" value="1"/>
</dbReference>
<evidence type="ECO:0000256" key="6">
    <source>
        <dbReference type="ARBA" id="ARBA00050038"/>
    </source>
</evidence>
<organism evidence="9 10">
    <name type="scientific">Nitrospirillum viridazoti CBAmc</name>
    <dbReference type="NCBI Taxonomy" id="1441467"/>
    <lineage>
        <taxon>Bacteria</taxon>
        <taxon>Pseudomonadati</taxon>
        <taxon>Pseudomonadota</taxon>
        <taxon>Alphaproteobacteria</taxon>
        <taxon>Rhodospirillales</taxon>
        <taxon>Azospirillaceae</taxon>
        <taxon>Nitrospirillum</taxon>
        <taxon>Nitrospirillum viridazoti</taxon>
    </lineage>
</organism>
<dbReference type="EC" id="3.1.1.29" evidence="1 7"/>
<dbReference type="InterPro" id="IPR036416">
    <property type="entry name" value="Pept_tRNA_hydro_sf"/>
</dbReference>
<dbReference type="GO" id="GO:0004045">
    <property type="term" value="F:peptidyl-tRNA hydrolase activity"/>
    <property type="evidence" value="ECO:0007669"/>
    <property type="project" value="UniProtKB-UniRule"/>
</dbReference>
<sequence length="206" mass="22979">MRLVVGLGNPGPEYAHHRHNVGFMAVDEIAQRHRFGPWKKRFQGLITEGQIGPEKIYLLKPQTFMNLSGQSVGEAMRFYKMTPDQVIVLHDELDLPPGKLRAKKGGGHGGHNGLRSIDDHIGKDYWRVRLGIGHPGDKNLVHGWVLSNFAKAEQTWLVPFLDAVVGDFSLMTEGEPEKFQSRVALVTQPPKPAKQSAPKISPVEPR</sequence>
<keyword evidence="10" id="KW-1185">Reference proteome</keyword>
<feature type="compositionally biased region" description="Low complexity" evidence="8">
    <location>
        <begin position="193"/>
        <end position="206"/>
    </location>
</feature>
<dbReference type="PANTHER" id="PTHR17224:SF1">
    <property type="entry name" value="PEPTIDYL-TRNA HYDROLASE"/>
    <property type="match status" value="1"/>
</dbReference>
<feature type="binding site" evidence="7">
    <location>
        <position position="112"/>
    </location>
    <ligand>
        <name>tRNA</name>
        <dbReference type="ChEBI" id="CHEBI:17843"/>
    </ligand>
</feature>
<dbReference type="GO" id="GO:0072344">
    <property type="term" value="P:rescue of stalled ribosome"/>
    <property type="evidence" value="ECO:0007669"/>
    <property type="project" value="UniProtKB-UniRule"/>
</dbReference>
<evidence type="ECO:0000256" key="2">
    <source>
        <dbReference type="ARBA" id="ARBA00022555"/>
    </source>
</evidence>
<dbReference type="GO" id="GO:0000049">
    <property type="term" value="F:tRNA binding"/>
    <property type="evidence" value="ECO:0007669"/>
    <property type="project" value="UniProtKB-UniRule"/>
</dbReference>
<feature type="binding site" evidence="7">
    <location>
        <position position="66"/>
    </location>
    <ligand>
        <name>tRNA</name>
        <dbReference type="ChEBI" id="CHEBI:17843"/>
    </ligand>
</feature>
<feature type="site" description="Discriminates between blocked and unblocked aminoacyl-tRNA" evidence="7">
    <location>
        <position position="9"/>
    </location>
</feature>
<feature type="active site" description="Proton acceptor" evidence="7">
    <location>
        <position position="19"/>
    </location>
</feature>
<dbReference type="PROSITE" id="PS01196">
    <property type="entry name" value="PEPT_TRNA_HYDROL_2"/>
    <property type="match status" value="1"/>
</dbReference>
<evidence type="ECO:0000256" key="3">
    <source>
        <dbReference type="ARBA" id="ARBA00022801"/>
    </source>
</evidence>
<name>A0A248JN77_9PROT</name>
<dbReference type="InterPro" id="IPR001328">
    <property type="entry name" value="Pept_tRNA_hydro"/>
</dbReference>
<feature type="site" description="Stabilizes the basic form of H active site to accept a proton" evidence="7">
    <location>
        <position position="91"/>
    </location>
</feature>
<feature type="region of interest" description="Disordered" evidence="8">
    <location>
        <begin position="187"/>
        <end position="206"/>
    </location>
</feature>
<reference evidence="9 10" key="1">
    <citation type="submission" date="2017-06" db="EMBL/GenBank/DDBJ databases">
        <title>Complete genome sequence of Nitrospirillum amazonense strain CBAmC, an endophytic nitrogen-fixing and plant growth-promoting bacterium, isolated from sugarcane.</title>
        <authorList>
            <person name="Schwab S."/>
            <person name="dos Santos Teixeira K.R."/>
            <person name="Simoes Araujo J.L."/>
            <person name="Soares Vidal M."/>
            <person name="Borges de Freitas H.R."/>
            <person name="Rivello Crivelaro A.L."/>
            <person name="Bueno de Camargo Nunes A."/>
            <person name="dos Santos C.M."/>
            <person name="Palmeira da Silva Rosa D."/>
            <person name="da Silva Padilha D."/>
            <person name="da Silva E."/>
            <person name="Araujo Terra L."/>
            <person name="Soares Mendes V."/>
            <person name="Farinelli L."/>
            <person name="Magalhaes Cruz L."/>
            <person name="Baldani J.I."/>
        </authorList>
    </citation>
    <scope>NUCLEOTIDE SEQUENCE [LARGE SCALE GENOMIC DNA]</scope>
    <source>
        <strain evidence="9 10">CBAmC</strain>
    </source>
</reference>
<dbReference type="SUPFAM" id="SSF53178">
    <property type="entry name" value="Peptidyl-tRNA hydrolase-like"/>
    <property type="match status" value="1"/>
</dbReference>
<dbReference type="GO" id="GO:0006515">
    <property type="term" value="P:protein quality control for misfolded or incompletely synthesized proteins"/>
    <property type="evidence" value="ECO:0007669"/>
    <property type="project" value="UniProtKB-UniRule"/>
</dbReference>
<feature type="binding site" evidence="7">
    <location>
        <position position="64"/>
    </location>
    <ligand>
        <name>tRNA</name>
        <dbReference type="ChEBI" id="CHEBI:17843"/>
    </ligand>
</feature>
<comment type="catalytic activity">
    <reaction evidence="7">
        <text>an N-acyl-L-alpha-aminoacyl-tRNA + H2O = an N-acyl-L-amino acid + a tRNA + H(+)</text>
        <dbReference type="Rhea" id="RHEA:54448"/>
        <dbReference type="Rhea" id="RHEA-COMP:10123"/>
        <dbReference type="Rhea" id="RHEA-COMP:13883"/>
        <dbReference type="ChEBI" id="CHEBI:15377"/>
        <dbReference type="ChEBI" id="CHEBI:15378"/>
        <dbReference type="ChEBI" id="CHEBI:59874"/>
        <dbReference type="ChEBI" id="CHEBI:78442"/>
        <dbReference type="ChEBI" id="CHEBI:138191"/>
        <dbReference type="EC" id="3.1.1.29"/>
    </reaction>
</comment>
<gene>
    <name evidence="7" type="primary">pth</name>
    <name evidence="9" type="ORF">Y958_03170</name>
</gene>
<comment type="similarity">
    <text evidence="5 7">Belongs to the PTH family.</text>
</comment>
<evidence type="ECO:0000256" key="4">
    <source>
        <dbReference type="ARBA" id="ARBA00022884"/>
    </source>
</evidence>